<organism evidence="3 4">
    <name type="scientific">Mycobacterium botniense</name>
    <dbReference type="NCBI Taxonomy" id="84962"/>
    <lineage>
        <taxon>Bacteria</taxon>
        <taxon>Bacillati</taxon>
        <taxon>Actinomycetota</taxon>
        <taxon>Actinomycetes</taxon>
        <taxon>Mycobacteriales</taxon>
        <taxon>Mycobacteriaceae</taxon>
        <taxon>Mycobacterium</taxon>
    </lineage>
</organism>
<name>A0A7I9XTU1_9MYCO</name>
<proteinExistence type="predicted"/>
<keyword evidence="2" id="KW-1133">Transmembrane helix</keyword>
<evidence type="ECO:0000313" key="4">
    <source>
        <dbReference type="Proteomes" id="UP000465361"/>
    </source>
</evidence>
<feature type="region of interest" description="Disordered" evidence="1">
    <location>
        <begin position="1"/>
        <end position="94"/>
    </location>
</feature>
<evidence type="ECO:0008006" key="5">
    <source>
        <dbReference type="Google" id="ProtNLM"/>
    </source>
</evidence>
<feature type="transmembrane region" description="Helical" evidence="2">
    <location>
        <begin position="107"/>
        <end position="129"/>
    </location>
</feature>
<reference evidence="3 4" key="1">
    <citation type="journal article" date="2019" name="Emerg. Microbes Infect.">
        <title>Comprehensive subspecies identification of 175 nontuberculous mycobacteria species based on 7547 genomic profiles.</title>
        <authorList>
            <person name="Matsumoto Y."/>
            <person name="Kinjo T."/>
            <person name="Motooka D."/>
            <person name="Nabeya D."/>
            <person name="Jung N."/>
            <person name="Uechi K."/>
            <person name="Horii T."/>
            <person name="Iida T."/>
            <person name="Fujita J."/>
            <person name="Nakamura S."/>
        </authorList>
    </citation>
    <scope>NUCLEOTIDE SEQUENCE [LARGE SCALE GENOMIC DNA]</scope>
    <source>
        <strain evidence="3 4">JCM 17322</strain>
    </source>
</reference>
<dbReference type="EMBL" id="BLKW01000002">
    <property type="protein sequence ID" value="GFG73404.1"/>
    <property type="molecule type" value="Genomic_DNA"/>
</dbReference>
<sequence length="342" mass="35254">MTNPPDASREDPTVWARPGNHNPADQPAGASEPETQQVPAPAAGERTQPVAPAEAPPPAQPQPGPPPAPPPYPPEQWSATPSGPPPSEDTPAAVKAKRRLLRDPMSVVLAVIIVVALLAAGVLAAELYARHRAESVVAAAAECVVRDKVSVSFGPTPFLLEHFTGDYRDISIRTAGNQIRSAKGMKADIEVDNVDLHGHGNSKGTIGALNATITWTSNGIKETVQDSVPIVGGLVNSVTTNPSAGTVELKGALGLGSVTVKPEVAGNGLALTVVKVTAMGAPVPSETAQSALDIFASRLINDFPLGIHADRVQVTDNGVTAHFSTTNAAIPSAQSDPCFAKL</sequence>
<gene>
    <name evidence="3" type="ORF">MBOT_07690</name>
</gene>
<accession>A0A7I9XTU1</accession>
<keyword evidence="2" id="KW-0812">Transmembrane</keyword>
<keyword evidence="4" id="KW-1185">Reference proteome</keyword>
<dbReference type="AlphaFoldDB" id="A0A7I9XTU1"/>
<comment type="caution">
    <text evidence="3">The sequence shown here is derived from an EMBL/GenBank/DDBJ whole genome shotgun (WGS) entry which is preliminary data.</text>
</comment>
<dbReference type="Proteomes" id="UP000465361">
    <property type="component" value="Unassembled WGS sequence"/>
</dbReference>
<evidence type="ECO:0000313" key="3">
    <source>
        <dbReference type="EMBL" id="GFG73404.1"/>
    </source>
</evidence>
<dbReference type="RefSeq" id="WP_163754463.1">
    <property type="nucleotide sequence ID" value="NZ_BLKW01000002.1"/>
</dbReference>
<evidence type="ECO:0000256" key="2">
    <source>
        <dbReference type="SAM" id="Phobius"/>
    </source>
</evidence>
<dbReference type="Pfam" id="PF11209">
    <property type="entry name" value="LmeA"/>
    <property type="match status" value="1"/>
</dbReference>
<dbReference type="InterPro" id="IPR021373">
    <property type="entry name" value="DUF2993"/>
</dbReference>
<protein>
    <recommendedName>
        <fullName evidence="5">DUF2993 domain-containing protein</fullName>
    </recommendedName>
</protein>
<evidence type="ECO:0000256" key="1">
    <source>
        <dbReference type="SAM" id="MobiDB-lite"/>
    </source>
</evidence>
<keyword evidence="2" id="KW-0472">Membrane</keyword>
<feature type="compositionally biased region" description="Pro residues" evidence="1">
    <location>
        <begin position="54"/>
        <end position="74"/>
    </location>
</feature>